<comment type="caution">
    <text evidence="4">The sequence shown here is derived from an EMBL/GenBank/DDBJ whole genome shotgun (WGS) entry which is preliminary data.</text>
</comment>
<dbReference type="Gene3D" id="1.10.260.40">
    <property type="entry name" value="lambda repressor-like DNA-binding domains"/>
    <property type="match status" value="1"/>
</dbReference>
<dbReference type="SUPFAM" id="SSF47413">
    <property type="entry name" value="lambda repressor-like DNA-binding domains"/>
    <property type="match status" value="1"/>
</dbReference>
<dbReference type="EMBL" id="JAPFCC010000002">
    <property type="protein sequence ID" value="MCW7556516.1"/>
    <property type="molecule type" value="Genomic_DNA"/>
</dbReference>
<gene>
    <name evidence="3" type="ORF">NX722_28275</name>
    <name evidence="4" type="ORF">NX722_28540</name>
</gene>
<evidence type="ECO:0000313" key="3">
    <source>
        <dbReference type="EMBL" id="MCW7556463.1"/>
    </source>
</evidence>
<dbReference type="CDD" id="cd00093">
    <property type="entry name" value="HTH_XRE"/>
    <property type="match status" value="1"/>
</dbReference>
<feature type="region of interest" description="Disordered" evidence="1">
    <location>
        <begin position="1"/>
        <end position="20"/>
    </location>
</feature>
<dbReference type="InterPro" id="IPR001387">
    <property type="entry name" value="Cro/C1-type_HTH"/>
</dbReference>
<protein>
    <submittedName>
        <fullName evidence="4">Helix-turn-helix domain-containing protein</fullName>
    </submittedName>
</protein>
<organism evidence="4 5">
    <name type="scientific">Endozoicomonas gorgoniicola</name>
    <dbReference type="NCBI Taxonomy" id="1234144"/>
    <lineage>
        <taxon>Bacteria</taxon>
        <taxon>Pseudomonadati</taxon>
        <taxon>Pseudomonadota</taxon>
        <taxon>Gammaproteobacteria</taxon>
        <taxon>Oceanospirillales</taxon>
        <taxon>Endozoicomonadaceae</taxon>
        <taxon>Endozoicomonas</taxon>
    </lineage>
</organism>
<evidence type="ECO:0000259" key="2">
    <source>
        <dbReference type="PROSITE" id="PS50943"/>
    </source>
</evidence>
<reference evidence="4 5" key="1">
    <citation type="submission" date="2022-10" db="EMBL/GenBank/DDBJ databases">
        <title>High-quality genome sequences of two octocoral-associated bacteria, Endozoicomonas euniceicola EF212 and Endozoicomonas gorgoniicola PS125.</title>
        <authorList>
            <person name="Chiou Y.-J."/>
            <person name="Chen Y.-H."/>
        </authorList>
    </citation>
    <scope>NUCLEOTIDE SEQUENCE [LARGE SCALE GENOMIC DNA]</scope>
    <source>
        <strain evidence="4 5">PS125</strain>
    </source>
</reference>
<evidence type="ECO:0000256" key="1">
    <source>
        <dbReference type="SAM" id="MobiDB-lite"/>
    </source>
</evidence>
<dbReference type="Proteomes" id="UP001209854">
    <property type="component" value="Unassembled WGS sequence"/>
</dbReference>
<dbReference type="PROSITE" id="PS50943">
    <property type="entry name" value="HTH_CROC1"/>
    <property type="match status" value="1"/>
</dbReference>
<proteinExistence type="predicted"/>
<evidence type="ECO:0000313" key="4">
    <source>
        <dbReference type="EMBL" id="MCW7556516.1"/>
    </source>
</evidence>
<dbReference type="RefSeq" id="WP_262566143.1">
    <property type="nucleotide sequence ID" value="NZ_CP103299.1"/>
</dbReference>
<name>A0ABT3N4E9_9GAMM</name>
<feature type="domain" description="HTH cro/C1-type" evidence="2">
    <location>
        <begin position="26"/>
        <end position="80"/>
    </location>
</feature>
<keyword evidence="5" id="KW-1185">Reference proteome</keyword>
<dbReference type="SMART" id="SM00530">
    <property type="entry name" value="HTH_XRE"/>
    <property type="match status" value="1"/>
</dbReference>
<evidence type="ECO:0000313" key="5">
    <source>
        <dbReference type="Proteomes" id="UP001209854"/>
    </source>
</evidence>
<dbReference type="InterPro" id="IPR010982">
    <property type="entry name" value="Lambda_DNA-bd_dom_sf"/>
</dbReference>
<dbReference type="EMBL" id="JAPFCC010000001">
    <property type="protein sequence ID" value="MCW7556463.1"/>
    <property type="molecule type" value="Genomic_DNA"/>
</dbReference>
<dbReference type="Pfam" id="PF13560">
    <property type="entry name" value="HTH_31"/>
    <property type="match status" value="1"/>
</dbReference>
<accession>A0ABT3N4E9</accession>
<sequence>MNNNSIVKADKKNNPQRPYQSLGQCIRTLREGEGLSITDAADRIGCGESTLQEWEAGLTLPKDSNVRKLAQIFDTTPANLLLGMSLLQKPELVTEENAEEKAVTRDLWTEIQVSGLPVSDEKPPHWLAPDSEQEIEQARGTSFTGSTSASFGISRVTGKGVTAVRIVKLAKLIELDDLEIAELLLGLGVPTETIRDVLGGWA</sequence>